<keyword evidence="10" id="KW-1185">Reference proteome</keyword>
<reference evidence="9 10" key="1">
    <citation type="journal article" date="2010" name="Nature">
        <title>The Ectocarpus genome and the independent evolution of multicellularity in brown algae.</title>
        <authorList>
            <person name="Cock J.M."/>
            <person name="Sterck L."/>
            <person name="Rouze P."/>
            <person name="Scornet D."/>
            <person name="Allen A.E."/>
            <person name="Amoutzias G."/>
            <person name="Anthouard V."/>
            <person name="Artiguenave F."/>
            <person name="Aury J.M."/>
            <person name="Badger J.H."/>
            <person name="Beszteri B."/>
            <person name="Billiau K."/>
            <person name="Bonnet E."/>
            <person name="Bothwell J.H."/>
            <person name="Bowler C."/>
            <person name="Boyen C."/>
            <person name="Brownlee C."/>
            <person name="Carrano C.J."/>
            <person name="Charrier B."/>
            <person name="Cho G.Y."/>
            <person name="Coelho S.M."/>
            <person name="Collen J."/>
            <person name="Corre E."/>
            <person name="Da Silva C."/>
            <person name="Delage L."/>
            <person name="Delaroque N."/>
            <person name="Dittami S.M."/>
            <person name="Doulbeau S."/>
            <person name="Elias M."/>
            <person name="Farnham G."/>
            <person name="Gachon C.M."/>
            <person name="Gschloessl B."/>
            <person name="Heesch S."/>
            <person name="Jabbari K."/>
            <person name="Jubin C."/>
            <person name="Kawai H."/>
            <person name="Kimura K."/>
            <person name="Kloareg B."/>
            <person name="Kupper F.C."/>
            <person name="Lang D."/>
            <person name="Le Bail A."/>
            <person name="Leblanc C."/>
            <person name="Lerouge P."/>
            <person name="Lohr M."/>
            <person name="Lopez P.J."/>
            <person name="Martens C."/>
            <person name="Maumus F."/>
            <person name="Michel G."/>
            <person name="Miranda-Saavedra D."/>
            <person name="Morales J."/>
            <person name="Moreau H."/>
            <person name="Motomura T."/>
            <person name="Nagasato C."/>
            <person name="Napoli C.A."/>
            <person name="Nelson D.R."/>
            <person name="Nyvall-Collen P."/>
            <person name="Peters A.F."/>
            <person name="Pommier C."/>
            <person name="Potin P."/>
            <person name="Poulain J."/>
            <person name="Quesneville H."/>
            <person name="Read B."/>
            <person name="Rensing S.A."/>
            <person name="Ritter A."/>
            <person name="Rousvoal S."/>
            <person name="Samanta M."/>
            <person name="Samson G."/>
            <person name="Schroeder D.C."/>
            <person name="Segurens B."/>
            <person name="Strittmatter M."/>
            <person name="Tonon T."/>
            <person name="Tregear J.W."/>
            <person name="Valentin K."/>
            <person name="von Dassow P."/>
            <person name="Yamagishi T."/>
            <person name="Van de Peer Y."/>
            <person name="Wincker P."/>
        </authorList>
    </citation>
    <scope>NUCLEOTIDE SEQUENCE [LARGE SCALE GENOMIC DNA]</scope>
    <source>
        <strain evidence="10">Ec32 / CCAP1310/4</strain>
    </source>
</reference>
<evidence type="ECO:0000256" key="3">
    <source>
        <dbReference type="ARBA" id="ARBA00022737"/>
    </source>
</evidence>
<evidence type="ECO:0000256" key="5">
    <source>
        <dbReference type="ARBA" id="ARBA00023136"/>
    </source>
</evidence>
<dbReference type="STRING" id="2880.D7G4X3"/>
<keyword evidence="4 7" id="KW-1133">Transmembrane helix</keyword>
<name>D7G4X3_ECTSI</name>
<feature type="transmembrane region" description="Helical" evidence="7">
    <location>
        <begin position="1752"/>
        <end position="1775"/>
    </location>
</feature>
<dbReference type="PANTHER" id="PTHR46730:SF1">
    <property type="entry name" value="PLAT DOMAIN-CONTAINING PROTEIN"/>
    <property type="match status" value="1"/>
</dbReference>
<keyword evidence="3" id="KW-0677">Repeat</keyword>
<feature type="transmembrane region" description="Helical" evidence="7">
    <location>
        <begin position="1349"/>
        <end position="1367"/>
    </location>
</feature>
<keyword evidence="2 7" id="KW-0812">Transmembrane</keyword>
<dbReference type="InterPro" id="IPR002859">
    <property type="entry name" value="PKD/REJ-like"/>
</dbReference>
<feature type="transmembrane region" description="Helical" evidence="7">
    <location>
        <begin position="1548"/>
        <end position="1571"/>
    </location>
</feature>
<sequence>MTSSDTLLVYIEGLSGNVVMLDSSNNGGTLLLGNSFSDEVEPADYTSVAISPNGTIFYGLNQATGDLFQHARTPDGDLGSVICSVATGEPDAYNRLLPSPDGNHIFVADGERLLTFEVGDQTPSPTSLPTTLIPSPSPTESPTSAPVGTPRPTPGPTPAPSTRPPTLAPAPTPGEGTSTPTPGPTLAPTTSAPLPTSGPAVAVLLPAPNLESAVLSDTQRTFSLQFSSRCFCTEVGWSGANVALCGYDIVSGEYDKGYILGGIPSVSDGVIEYATGTVSLEARTAPPELLQAMFSNDGESIIVAFSPESSASSGLLNATDTASGSGPGSCKALLNASSIATIGEGAACEWTGERELTIAIGYDAIVKPDTGSGVSCLSQASCISLLDGGVRTEALAVLSSEGSTPVLVPENPPAVSAVLVAPQTVGLCGTLTLDGRASSGALSRTMSASWNVSAASVANTSSIEAALALFEGSLVAELDAAALEPGVKFMFALTVGNFLGDTNGVTVAVTRIAEDIPSVAVLGSATRVVKRSRPTSLRITATSPACGERQQLNHSWSEVGGAGYDEIGTEVFQGLAQRDPTAITFPAYTLGYPGSSYLFAATATSQLSEASASMTVEVSVEQGVLRANIQGGEFRQHSAGNDLVLDGSDSVDDDDITELDMRYEWWCSQNCTSQDDWTADADGSVLVIPSEELESGLIYEFFLNVSKGSADSSDLYSQLRWDTVSVKVQVVSFEAPEVVLISKDDSLKQDPTKKVVIYGSVSEQSSSYDLLWTQAEGDLDLEEREWSTVFATAQTGANLVIPRGLLTGGSTYTFRLSATDVASQATGFADMTLTINAPPTGGHVVASPRAGVAAIDTFVLESLDWTDEVDDLPLLFSFSYNNEEESGQQRSLSVFAVELPEWQGSLPLGPSSDNYTMLIKGHVSDSFGATAVSTSDAIGSPVTVRVTGWTASNGDATIIDAYQAAHDETADTPGEATSTVRAYASLLVDQFEDASPYVPEEIALYQGLMATMVQDTAGDFEVLEYSTTTAGALLDAMVLVSGSENLRTSDSQEAILSLSAGVLERALEEESWDSDSFSPTLELLDNVIGGYNASSPGVVGREELGDVAAELLPETVRSMALLMTSSLEDGEDAALIGNSFIDVLGLVTSKTAAMDFDAGSLSVSVPEGAINPTSVQRRRRRMTTSSSSSAGRIINGRILQRRRMDSIATASATITIASLQFSANGRPSSQVDAGVSSITITTSSGGQDIALSAPVRMTMRASMATTLSNSPSCVYYNEITGLWDEDGLVTEAAITPMDESNADGLTGLNVTCWSFHLSDFTISADEVGSGFQHVDLTAGIAVFLKVREISKMGGLLLLFVLLLLVLLRTTARMADVKTNLSKQLARKTDEVYVATGKSRNRPTLAALVQADPTPDTHHRHARRRLQRRAKTAVRQYMMKSLAVSMPASILIPKLFATAAAPPPSVTVTMLHAWEKIVPSTNQEVLTAQDMTNSKANSQTRWLREPNTVMAVFRLISSAVLRSTLRVPPSFRGGRRYSTGGAVDRGTNLVWSGLWQMLLDLVCVALSATIGIEDQLEKALISTTVAGLLLGLLFLDAVLSTRASSFSILNFNVLFSIVFARIVVTALQVVLAFHGVRNAASSTALYGTLFALSVVKIFGSHKNELMPCMDAVNQRYMSQISMAKMYRPPPKVDHSHQHVSSSTIDLCILRNTAAVKIQTLVRMYQAHQRAVRRQEVVVWQCPRVKSMRRRLTFRAYTCLIVFTASVAWINLCYVVMYDGPAIRCGDCHNFQ</sequence>
<organism evidence="9 10">
    <name type="scientific">Ectocarpus siliculosus</name>
    <name type="common">Brown alga</name>
    <name type="synonym">Conferva siliculosa</name>
    <dbReference type="NCBI Taxonomy" id="2880"/>
    <lineage>
        <taxon>Eukaryota</taxon>
        <taxon>Sar</taxon>
        <taxon>Stramenopiles</taxon>
        <taxon>Ochrophyta</taxon>
        <taxon>PX clade</taxon>
        <taxon>Phaeophyceae</taxon>
        <taxon>Ectocarpales</taxon>
        <taxon>Ectocarpaceae</taxon>
        <taxon>Ectocarpus</taxon>
    </lineage>
</organism>
<evidence type="ECO:0000256" key="7">
    <source>
        <dbReference type="SAM" id="Phobius"/>
    </source>
</evidence>
<feature type="compositionally biased region" description="Low complexity" evidence="6">
    <location>
        <begin position="122"/>
        <end position="148"/>
    </location>
</feature>
<evidence type="ECO:0000259" key="8">
    <source>
        <dbReference type="Pfam" id="PF02010"/>
    </source>
</evidence>
<dbReference type="PROSITE" id="PS50096">
    <property type="entry name" value="IQ"/>
    <property type="match status" value="1"/>
</dbReference>
<feature type="transmembrane region" description="Helical" evidence="7">
    <location>
        <begin position="1577"/>
        <end position="1598"/>
    </location>
</feature>
<protein>
    <recommendedName>
        <fullName evidence="8">PKD/REJ-like domain-containing protein</fullName>
    </recommendedName>
</protein>
<feature type="transmembrane region" description="Helical" evidence="7">
    <location>
        <begin position="1638"/>
        <end position="1658"/>
    </location>
</feature>
<dbReference type="OrthoDB" id="222576at2759"/>
<dbReference type="Pfam" id="PF02010">
    <property type="entry name" value="REJ"/>
    <property type="match status" value="1"/>
</dbReference>
<accession>D7G4X3</accession>
<dbReference type="InParanoid" id="D7G4X3"/>
<dbReference type="GO" id="GO:0005261">
    <property type="term" value="F:monoatomic cation channel activity"/>
    <property type="evidence" value="ECO:0007669"/>
    <property type="project" value="TreeGrafter"/>
</dbReference>
<keyword evidence="5 7" id="KW-0472">Membrane</keyword>
<evidence type="ECO:0000256" key="6">
    <source>
        <dbReference type="SAM" id="MobiDB-lite"/>
    </source>
</evidence>
<dbReference type="GO" id="GO:0006816">
    <property type="term" value="P:calcium ion transport"/>
    <property type="evidence" value="ECO:0007669"/>
    <property type="project" value="TreeGrafter"/>
</dbReference>
<comment type="subcellular location">
    <subcellularLocation>
        <location evidence="1">Membrane</location>
    </subcellularLocation>
</comment>
<evidence type="ECO:0000313" key="10">
    <source>
        <dbReference type="Proteomes" id="UP000002630"/>
    </source>
</evidence>
<dbReference type="SUPFAM" id="SSF82171">
    <property type="entry name" value="DPP6 N-terminal domain-like"/>
    <property type="match status" value="1"/>
</dbReference>
<feature type="domain" description="PKD/REJ-like" evidence="8">
    <location>
        <begin position="584"/>
        <end position="935"/>
    </location>
</feature>
<dbReference type="Proteomes" id="UP000002630">
    <property type="component" value="Unassembled WGS sequence"/>
</dbReference>
<feature type="compositionally biased region" description="Low complexity" evidence="6">
    <location>
        <begin position="173"/>
        <end position="195"/>
    </location>
</feature>
<proteinExistence type="predicted"/>
<evidence type="ECO:0000313" key="9">
    <source>
        <dbReference type="EMBL" id="CBJ33736.1"/>
    </source>
</evidence>
<dbReference type="GO" id="GO:0005886">
    <property type="term" value="C:plasma membrane"/>
    <property type="evidence" value="ECO:0007669"/>
    <property type="project" value="TreeGrafter"/>
</dbReference>
<feature type="compositionally biased region" description="Pro residues" evidence="6">
    <location>
        <begin position="149"/>
        <end position="172"/>
    </location>
</feature>
<evidence type="ECO:0000256" key="2">
    <source>
        <dbReference type="ARBA" id="ARBA00022692"/>
    </source>
</evidence>
<evidence type="ECO:0000256" key="1">
    <source>
        <dbReference type="ARBA" id="ARBA00004370"/>
    </source>
</evidence>
<dbReference type="PANTHER" id="PTHR46730">
    <property type="entry name" value="POLYCYSTIN-1"/>
    <property type="match status" value="1"/>
</dbReference>
<dbReference type="eggNOG" id="KOG3599">
    <property type="taxonomic scope" value="Eukaryota"/>
</dbReference>
<dbReference type="EMBL" id="FN649760">
    <property type="protein sequence ID" value="CBJ33736.1"/>
    <property type="molecule type" value="Genomic_DNA"/>
</dbReference>
<evidence type="ECO:0000256" key="4">
    <source>
        <dbReference type="ARBA" id="ARBA00022989"/>
    </source>
</evidence>
<gene>
    <name evidence="9" type="ORF">Esi_0580_0003</name>
</gene>
<feature type="transmembrane region" description="Helical" evidence="7">
    <location>
        <begin position="1610"/>
        <end position="1632"/>
    </location>
</feature>
<feature type="region of interest" description="Disordered" evidence="6">
    <location>
        <begin position="118"/>
        <end position="195"/>
    </location>
</feature>